<sequence>MGGGTIKLAESPIGARTNHSIGVLSPASCGALRDKVANIERTIRAAEKRMDEELAHVEYMMRLNAGLFTANIVRDTCTAFLDLGASIAGMMGLKQVEATAKAGITAIDTVKLGGEVYMGQKSWGQAAIEGADLGAKHLPFGRMVPGGGNPADAAALAFATQKVTKTGKFGADLASAPSDEKSRATVRFLADSITSTSGLIQEGIKGPNPKGAGFLGAFNGAVGVVMAAENYDVNMTKAMDSYFEERGNLEVKAMEIRFRFKRKIAPFLAETDRLAKELEGCAPAG</sequence>
<dbReference type="Proteomes" id="UP000612855">
    <property type="component" value="Unassembled WGS sequence"/>
</dbReference>
<organism evidence="2 3">
    <name type="scientific">Primorskyibacter flagellatus</name>
    <dbReference type="NCBI Taxonomy" id="1387277"/>
    <lineage>
        <taxon>Bacteria</taxon>
        <taxon>Pseudomonadati</taxon>
        <taxon>Pseudomonadota</taxon>
        <taxon>Alphaproteobacteria</taxon>
        <taxon>Rhodobacterales</taxon>
        <taxon>Roseobacteraceae</taxon>
        <taxon>Primorskyibacter</taxon>
    </lineage>
</organism>
<name>A0A917A2V3_9RHOB</name>
<feature type="coiled-coil region" evidence="1">
    <location>
        <begin position="29"/>
        <end position="56"/>
    </location>
</feature>
<evidence type="ECO:0000256" key="1">
    <source>
        <dbReference type="SAM" id="Coils"/>
    </source>
</evidence>
<evidence type="ECO:0000313" key="2">
    <source>
        <dbReference type="EMBL" id="GGE22558.1"/>
    </source>
</evidence>
<comment type="caution">
    <text evidence="2">The sequence shown here is derived from an EMBL/GenBank/DDBJ whole genome shotgun (WGS) entry which is preliminary data.</text>
</comment>
<dbReference type="EMBL" id="BMFJ01000001">
    <property type="protein sequence ID" value="GGE22558.1"/>
    <property type="molecule type" value="Genomic_DNA"/>
</dbReference>
<reference evidence="3" key="1">
    <citation type="journal article" date="2019" name="Int. J. Syst. Evol. Microbiol.">
        <title>The Global Catalogue of Microorganisms (GCM) 10K type strain sequencing project: providing services to taxonomists for standard genome sequencing and annotation.</title>
        <authorList>
            <consortium name="The Broad Institute Genomics Platform"/>
            <consortium name="The Broad Institute Genome Sequencing Center for Infectious Disease"/>
            <person name="Wu L."/>
            <person name="Ma J."/>
        </authorList>
    </citation>
    <scope>NUCLEOTIDE SEQUENCE [LARGE SCALE GENOMIC DNA]</scope>
    <source>
        <strain evidence="3">CGMCC 1.12664</strain>
    </source>
</reference>
<accession>A0A917A2V3</accession>
<dbReference type="RefSeq" id="WP_188476453.1">
    <property type="nucleotide sequence ID" value="NZ_BMFJ01000001.1"/>
</dbReference>
<keyword evidence="1" id="KW-0175">Coiled coil</keyword>
<keyword evidence="3" id="KW-1185">Reference proteome</keyword>
<proteinExistence type="predicted"/>
<gene>
    <name evidence="2" type="ORF">GCM10011360_08780</name>
</gene>
<protein>
    <submittedName>
        <fullName evidence="2">Uncharacterized protein</fullName>
    </submittedName>
</protein>
<evidence type="ECO:0000313" key="3">
    <source>
        <dbReference type="Proteomes" id="UP000612855"/>
    </source>
</evidence>
<dbReference type="AlphaFoldDB" id="A0A917A2V3"/>